<comment type="caution">
    <text evidence="4">The sequence shown here is derived from an EMBL/GenBank/DDBJ whole genome shotgun (WGS) entry which is preliminary data.</text>
</comment>
<feature type="domain" description="NAD-dependent epimerase/dehydratase" evidence="3">
    <location>
        <begin position="12"/>
        <end position="286"/>
    </location>
</feature>
<name>A0ABR2ZKF6_9AGAR</name>
<dbReference type="PANTHER" id="PTHR10366:SF564">
    <property type="entry name" value="STEROL-4-ALPHA-CARBOXYLATE 3-DEHYDROGENASE, DECARBOXYLATING"/>
    <property type="match status" value="1"/>
</dbReference>
<dbReference type="SUPFAM" id="SSF51735">
    <property type="entry name" value="NAD(P)-binding Rossmann-fold domains"/>
    <property type="match status" value="1"/>
</dbReference>
<sequence>MPAIQSSSKPLVLVTGATGYIAAWVVRNLIERGFDVRGTVRSPSKGREVLSILEKLPGYGAGSEKMGKFDFAIVEDIAKEGAFDEAVKGVDAVEHLASPFHMNADDPKELIEPAVKGTAGVLESVKKYGDKVKRVIITSSCTAISGSTYKPTIFDEENWNDESVRETEEQGREASGLTKYRASKTLAEKAVWSFVAENPGLPWDVVTINPPLVFGPSTNYIPSPDKLGTSTSDWYKTILTYKPDAAGKSAQALTIRMTCWVDVRDAAEAHVRALLKQEAGGKRIIVSAGHFNWQDWLDAANSLSPPPYTKHPLSQGMPGAGKDSQPQAVYKAERAKLLLGISNDEDAELRYKTKEETARDTLAEFTARGW</sequence>
<evidence type="ECO:0000256" key="2">
    <source>
        <dbReference type="ARBA" id="ARBA00023445"/>
    </source>
</evidence>
<proteinExistence type="inferred from homology"/>
<dbReference type="InterPro" id="IPR036291">
    <property type="entry name" value="NAD(P)-bd_dom_sf"/>
</dbReference>
<organism evidence="4 5">
    <name type="scientific">Marasmius tenuissimus</name>
    <dbReference type="NCBI Taxonomy" id="585030"/>
    <lineage>
        <taxon>Eukaryota</taxon>
        <taxon>Fungi</taxon>
        <taxon>Dikarya</taxon>
        <taxon>Basidiomycota</taxon>
        <taxon>Agaricomycotina</taxon>
        <taxon>Agaricomycetes</taxon>
        <taxon>Agaricomycetidae</taxon>
        <taxon>Agaricales</taxon>
        <taxon>Marasmiineae</taxon>
        <taxon>Marasmiaceae</taxon>
        <taxon>Marasmius</taxon>
    </lineage>
</organism>
<dbReference type="Proteomes" id="UP001437256">
    <property type="component" value="Unassembled WGS sequence"/>
</dbReference>
<dbReference type="Pfam" id="PF01370">
    <property type="entry name" value="Epimerase"/>
    <property type="match status" value="1"/>
</dbReference>
<dbReference type="InterPro" id="IPR050425">
    <property type="entry name" value="NAD(P)_dehydrat-like"/>
</dbReference>
<dbReference type="EMBL" id="JBBXMP010000113">
    <property type="protein sequence ID" value="KAL0062145.1"/>
    <property type="molecule type" value="Genomic_DNA"/>
</dbReference>
<evidence type="ECO:0000259" key="3">
    <source>
        <dbReference type="Pfam" id="PF01370"/>
    </source>
</evidence>
<dbReference type="PANTHER" id="PTHR10366">
    <property type="entry name" value="NAD DEPENDENT EPIMERASE/DEHYDRATASE"/>
    <property type="match status" value="1"/>
</dbReference>
<reference evidence="4 5" key="1">
    <citation type="submission" date="2024-05" db="EMBL/GenBank/DDBJ databases">
        <title>A draft genome resource for the thread blight pathogen Marasmius tenuissimus strain MS-2.</title>
        <authorList>
            <person name="Yulfo-Soto G.E."/>
            <person name="Baruah I.K."/>
            <person name="Amoako-Attah I."/>
            <person name="Bukari Y."/>
            <person name="Meinhardt L.W."/>
            <person name="Bailey B.A."/>
            <person name="Cohen S.P."/>
        </authorList>
    </citation>
    <scope>NUCLEOTIDE SEQUENCE [LARGE SCALE GENOMIC DNA]</scope>
    <source>
        <strain evidence="4 5">MS-2</strain>
    </source>
</reference>
<comment type="similarity">
    <text evidence="2">Belongs to the NAD(P)-dependent epimerase/dehydratase family. Dihydroflavonol-4-reductase subfamily.</text>
</comment>
<keyword evidence="1" id="KW-0560">Oxidoreductase</keyword>
<gene>
    <name evidence="4" type="ORF">AAF712_010987</name>
</gene>
<accession>A0ABR2ZKF6</accession>
<dbReference type="CDD" id="cd05227">
    <property type="entry name" value="AR_SDR_e"/>
    <property type="match status" value="1"/>
</dbReference>
<evidence type="ECO:0000313" key="4">
    <source>
        <dbReference type="EMBL" id="KAL0062145.1"/>
    </source>
</evidence>
<dbReference type="Gene3D" id="3.40.50.720">
    <property type="entry name" value="NAD(P)-binding Rossmann-like Domain"/>
    <property type="match status" value="1"/>
</dbReference>
<evidence type="ECO:0000256" key="1">
    <source>
        <dbReference type="ARBA" id="ARBA00023002"/>
    </source>
</evidence>
<protein>
    <recommendedName>
        <fullName evidence="3">NAD-dependent epimerase/dehydratase domain-containing protein</fullName>
    </recommendedName>
</protein>
<keyword evidence="5" id="KW-1185">Reference proteome</keyword>
<dbReference type="InterPro" id="IPR001509">
    <property type="entry name" value="Epimerase_deHydtase"/>
</dbReference>
<evidence type="ECO:0000313" key="5">
    <source>
        <dbReference type="Proteomes" id="UP001437256"/>
    </source>
</evidence>